<gene>
    <name evidence="2" type="ORF">G9444_6015</name>
</gene>
<name>A0A6G9D278_RHOER</name>
<sequence length="120" mass="13328">MFLSDQSIRHHTRRFGAALSPSHKWPPPTETQRIARWSERSEMLGALSVLLFWAFGFGILLGVGAITTGIFALRRHPKKSGGHLLSNARQLPWDAIVGLFTGFIGLALSGWFFVVVLPNM</sequence>
<feature type="transmembrane region" description="Helical" evidence="1">
    <location>
        <begin position="93"/>
        <end position="117"/>
    </location>
</feature>
<dbReference type="AlphaFoldDB" id="A0A6G9D278"/>
<protein>
    <submittedName>
        <fullName evidence="2">Uncharacterized protein</fullName>
    </submittedName>
</protein>
<keyword evidence="1" id="KW-1133">Transmembrane helix</keyword>
<organism evidence="2 3">
    <name type="scientific">Rhodococcus erythropolis</name>
    <name type="common">Arthrobacter picolinophilus</name>
    <dbReference type="NCBI Taxonomy" id="1833"/>
    <lineage>
        <taxon>Bacteria</taxon>
        <taxon>Bacillati</taxon>
        <taxon>Actinomycetota</taxon>
        <taxon>Actinomycetes</taxon>
        <taxon>Mycobacteriales</taxon>
        <taxon>Nocardiaceae</taxon>
        <taxon>Rhodococcus</taxon>
        <taxon>Rhodococcus erythropolis group</taxon>
    </lineage>
</organism>
<accession>A0A6G9D278</accession>
<dbReference type="RefSeq" id="WP_225320185.1">
    <property type="nucleotide sequence ID" value="NZ_AP018733.1"/>
</dbReference>
<reference evidence="2 3" key="1">
    <citation type="submission" date="2020-03" db="EMBL/GenBank/DDBJ databases">
        <title>Screen low temperature-resistant strains for efficient degradation of petroleum hydrocarbons under the low temperature.</title>
        <authorList>
            <person name="Wang Y."/>
            <person name="Chen J."/>
        </authorList>
    </citation>
    <scope>NUCLEOTIDE SEQUENCE [LARGE SCALE GENOMIC DNA]</scope>
    <source>
        <strain evidence="2 3">KB1</strain>
    </source>
</reference>
<evidence type="ECO:0000313" key="2">
    <source>
        <dbReference type="EMBL" id="QIP43258.1"/>
    </source>
</evidence>
<feature type="transmembrane region" description="Helical" evidence="1">
    <location>
        <begin position="50"/>
        <end position="73"/>
    </location>
</feature>
<keyword evidence="1" id="KW-0812">Transmembrane</keyword>
<keyword evidence="1" id="KW-0472">Membrane</keyword>
<evidence type="ECO:0000313" key="3">
    <source>
        <dbReference type="Proteomes" id="UP000502345"/>
    </source>
</evidence>
<dbReference type="GeneID" id="64143539"/>
<dbReference type="EMBL" id="CP050124">
    <property type="protein sequence ID" value="QIP43258.1"/>
    <property type="molecule type" value="Genomic_DNA"/>
</dbReference>
<evidence type="ECO:0000256" key="1">
    <source>
        <dbReference type="SAM" id="Phobius"/>
    </source>
</evidence>
<proteinExistence type="predicted"/>
<dbReference type="Proteomes" id="UP000502345">
    <property type="component" value="Chromosome"/>
</dbReference>